<protein>
    <recommendedName>
        <fullName evidence="1">DUF4440 domain-containing protein</fullName>
    </recommendedName>
</protein>
<dbReference type="SUPFAM" id="SSF54427">
    <property type="entry name" value="NTF2-like"/>
    <property type="match status" value="1"/>
</dbReference>
<comment type="caution">
    <text evidence="2">The sequence shown here is derived from an EMBL/GenBank/DDBJ whole genome shotgun (WGS) entry which is preliminary data.</text>
</comment>
<dbReference type="InterPro" id="IPR011944">
    <property type="entry name" value="Steroid_delta5-4_isomerase"/>
</dbReference>
<keyword evidence="3" id="KW-1185">Reference proteome</keyword>
<dbReference type="Proteomes" id="UP000619479">
    <property type="component" value="Unassembled WGS sequence"/>
</dbReference>
<dbReference type="AlphaFoldDB" id="A0A919IL81"/>
<sequence length="150" mass="16881">MVGERIDDRRAVEATIDALRQAWARHDHQAYADQFTIDATYVTWVGTRYQGRTDIAGSHRELWSRFLKGTTLVDEITDVRFLGPDTAVVTSRGDVLKGNRAGRLGKVQTYVLVRDPDTRWRIAAFQNTKHKALAEAVSFRVAPGLRPGSQ</sequence>
<gene>
    <name evidence="2" type="ORF">Acy02nite_33540</name>
</gene>
<dbReference type="InterPro" id="IPR027843">
    <property type="entry name" value="DUF4440"/>
</dbReference>
<accession>A0A919IL81</accession>
<name>A0A919IL81_9ACTN</name>
<dbReference type="EMBL" id="BOMH01000025">
    <property type="protein sequence ID" value="GID65473.1"/>
    <property type="molecule type" value="Genomic_DNA"/>
</dbReference>
<evidence type="ECO:0000313" key="2">
    <source>
        <dbReference type="EMBL" id="GID65473.1"/>
    </source>
</evidence>
<evidence type="ECO:0000313" key="3">
    <source>
        <dbReference type="Proteomes" id="UP000619479"/>
    </source>
</evidence>
<dbReference type="NCBIfam" id="TIGR02246">
    <property type="entry name" value="SgcJ/EcaC family oxidoreductase"/>
    <property type="match status" value="1"/>
</dbReference>
<reference evidence="2" key="1">
    <citation type="submission" date="2021-01" db="EMBL/GenBank/DDBJ databases">
        <title>Whole genome shotgun sequence of Actinoplanes cyaneus NBRC 14990.</title>
        <authorList>
            <person name="Komaki H."/>
            <person name="Tamura T."/>
        </authorList>
    </citation>
    <scope>NUCLEOTIDE SEQUENCE</scope>
    <source>
        <strain evidence="2">NBRC 14990</strain>
    </source>
</reference>
<evidence type="ECO:0000259" key="1">
    <source>
        <dbReference type="Pfam" id="PF14534"/>
    </source>
</evidence>
<organism evidence="2 3">
    <name type="scientific">Actinoplanes cyaneus</name>
    <dbReference type="NCBI Taxonomy" id="52696"/>
    <lineage>
        <taxon>Bacteria</taxon>
        <taxon>Bacillati</taxon>
        <taxon>Actinomycetota</taxon>
        <taxon>Actinomycetes</taxon>
        <taxon>Micromonosporales</taxon>
        <taxon>Micromonosporaceae</taxon>
        <taxon>Actinoplanes</taxon>
    </lineage>
</organism>
<proteinExistence type="predicted"/>
<dbReference type="Pfam" id="PF14534">
    <property type="entry name" value="DUF4440"/>
    <property type="match status" value="1"/>
</dbReference>
<dbReference type="Gene3D" id="3.10.450.50">
    <property type="match status" value="1"/>
</dbReference>
<feature type="domain" description="DUF4440" evidence="1">
    <location>
        <begin position="13"/>
        <end position="122"/>
    </location>
</feature>
<dbReference type="RefSeq" id="WP_203741546.1">
    <property type="nucleotide sequence ID" value="NZ_BAAAUC010000003.1"/>
</dbReference>
<dbReference type="InterPro" id="IPR032710">
    <property type="entry name" value="NTF2-like_dom_sf"/>
</dbReference>